<feature type="domain" description="GST C-terminal" evidence="2">
    <location>
        <begin position="87"/>
        <end position="198"/>
    </location>
</feature>
<dbReference type="PANTHER" id="PTHR44051:SF8">
    <property type="entry name" value="GLUTATHIONE S-TRANSFERASE GSTA"/>
    <property type="match status" value="1"/>
</dbReference>
<dbReference type="AlphaFoldDB" id="A0ABD5AI80"/>
<protein>
    <submittedName>
        <fullName evidence="3">Glutathione S-transferase</fullName>
        <ecNumber evidence="3">2.5.1.18</ecNumber>
    </submittedName>
</protein>
<dbReference type="Gene3D" id="1.20.1050.10">
    <property type="match status" value="1"/>
</dbReference>
<comment type="caution">
    <text evidence="3">The sequence shown here is derived from an EMBL/GenBank/DDBJ whole genome shotgun (WGS) entry which is preliminary data.</text>
</comment>
<dbReference type="CDD" id="cd03188">
    <property type="entry name" value="GST_C_Beta"/>
    <property type="match status" value="1"/>
</dbReference>
<accession>A0ABD5AI80</accession>
<dbReference type="SFLD" id="SFLDS00019">
    <property type="entry name" value="Glutathione_Transferase_(cytos"/>
    <property type="match status" value="1"/>
</dbReference>
<gene>
    <name evidence="3" type="ORF">J2771_000484</name>
</gene>
<keyword evidence="3" id="KW-0808">Transferase</keyword>
<name>A0ABD5AI80_ACICA</name>
<dbReference type="InterPro" id="IPR040079">
    <property type="entry name" value="Glutathione_S-Trfase"/>
</dbReference>
<reference evidence="3 4" key="1">
    <citation type="submission" date="2023-07" db="EMBL/GenBank/DDBJ databases">
        <title>Sorghum-associated microbial communities from plants grown in Nebraska, USA.</title>
        <authorList>
            <person name="Schachtman D."/>
        </authorList>
    </citation>
    <scope>NUCLEOTIDE SEQUENCE [LARGE SCALE GENOMIC DNA]</scope>
    <source>
        <strain evidence="3 4">CC146</strain>
    </source>
</reference>
<dbReference type="SFLD" id="SFLDG00358">
    <property type="entry name" value="Main_(cytGST)"/>
    <property type="match status" value="1"/>
</dbReference>
<dbReference type="RefSeq" id="WP_307009518.1">
    <property type="nucleotide sequence ID" value="NZ_JAUSQP010000001.1"/>
</dbReference>
<evidence type="ECO:0000313" key="4">
    <source>
        <dbReference type="Proteomes" id="UP001240164"/>
    </source>
</evidence>
<feature type="domain" description="GST N-terminal" evidence="1">
    <location>
        <begin position="1"/>
        <end position="81"/>
    </location>
</feature>
<dbReference type="SUPFAM" id="SSF52833">
    <property type="entry name" value="Thioredoxin-like"/>
    <property type="match status" value="1"/>
</dbReference>
<dbReference type="PROSITE" id="PS50405">
    <property type="entry name" value="GST_CTER"/>
    <property type="match status" value="1"/>
</dbReference>
<dbReference type="EC" id="2.5.1.18" evidence="3"/>
<dbReference type="InterPro" id="IPR004046">
    <property type="entry name" value="GST_C"/>
</dbReference>
<dbReference type="InterPro" id="IPR036282">
    <property type="entry name" value="Glutathione-S-Trfase_C_sf"/>
</dbReference>
<dbReference type="CDD" id="cd03057">
    <property type="entry name" value="GST_N_Beta"/>
    <property type="match status" value="1"/>
</dbReference>
<dbReference type="Pfam" id="PF13409">
    <property type="entry name" value="GST_N_2"/>
    <property type="match status" value="1"/>
</dbReference>
<organism evidence="3 4">
    <name type="scientific">Acinetobacter calcoaceticus</name>
    <dbReference type="NCBI Taxonomy" id="471"/>
    <lineage>
        <taxon>Bacteria</taxon>
        <taxon>Pseudomonadati</taxon>
        <taxon>Pseudomonadota</taxon>
        <taxon>Gammaproteobacteria</taxon>
        <taxon>Moraxellales</taxon>
        <taxon>Moraxellaceae</taxon>
        <taxon>Acinetobacter</taxon>
        <taxon>Acinetobacter calcoaceticus/baumannii complex</taxon>
    </lineage>
</organism>
<evidence type="ECO:0000259" key="2">
    <source>
        <dbReference type="PROSITE" id="PS50405"/>
    </source>
</evidence>
<dbReference type="GO" id="GO:0004364">
    <property type="term" value="F:glutathione transferase activity"/>
    <property type="evidence" value="ECO:0007669"/>
    <property type="project" value="UniProtKB-EC"/>
</dbReference>
<dbReference type="SFLD" id="SFLDG01150">
    <property type="entry name" value="Main.1:_Beta-like"/>
    <property type="match status" value="1"/>
</dbReference>
<dbReference type="InterPro" id="IPR010987">
    <property type="entry name" value="Glutathione-S-Trfase_C-like"/>
</dbReference>
<dbReference type="InterPro" id="IPR036249">
    <property type="entry name" value="Thioredoxin-like_sf"/>
</dbReference>
<dbReference type="SUPFAM" id="SSF47616">
    <property type="entry name" value="GST C-terminal domain-like"/>
    <property type="match status" value="1"/>
</dbReference>
<dbReference type="PANTHER" id="PTHR44051">
    <property type="entry name" value="GLUTATHIONE S-TRANSFERASE-RELATED"/>
    <property type="match status" value="1"/>
</dbReference>
<sequence length="198" mass="22945">MKLFFYPHACSMAIHIALKETGQVFDTEFVDLSTKVTGSGLDYLKINPKGAVPALGLDNGKVLTEVTTILTYLADLVPEKNLIPKVGSFERYEMMSLLSFISMDIHKNFSAFFYNEKIDSWIEVSKQKLERSFDYIESRLHSYQFLMGSEISIADFYFYVMLHWCDYFSLNLNKWPEILKLKSELEKRDSINLVAKMN</sequence>
<dbReference type="Proteomes" id="UP001240164">
    <property type="component" value="Unassembled WGS sequence"/>
</dbReference>
<evidence type="ECO:0000259" key="1">
    <source>
        <dbReference type="PROSITE" id="PS50404"/>
    </source>
</evidence>
<dbReference type="Gene3D" id="3.40.30.10">
    <property type="entry name" value="Glutaredoxin"/>
    <property type="match status" value="1"/>
</dbReference>
<dbReference type="EMBL" id="JAUSQP010000001">
    <property type="protein sequence ID" value="MDP9802230.1"/>
    <property type="molecule type" value="Genomic_DNA"/>
</dbReference>
<evidence type="ECO:0000313" key="3">
    <source>
        <dbReference type="EMBL" id="MDP9802230.1"/>
    </source>
</evidence>
<dbReference type="InterPro" id="IPR004045">
    <property type="entry name" value="Glutathione_S-Trfase_N"/>
</dbReference>
<dbReference type="PROSITE" id="PS50404">
    <property type="entry name" value="GST_NTER"/>
    <property type="match status" value="1"/>
</dbReference>
<proteinExistence type="predicted"/>
<dbReference type="Pfam" id="PF14497">
    <property type="entry name" value="GST_C_3"/>
    <property type="match status" value="1"/>
</dbReference>